<dbReference type="PANTHER" id="PTHR44196">
    <property type="entry name" value="DEHYDROGENASE/REDUCTASE SDR FAMILY MEMBER 7B"/>
    <property type="match status" value="1"/>
</dbReference>
<dbReference type="AlphaFoldDB" id="A0A1Q9B241"/>
<evidence type="ECO:0000313" key="5">
    <source>
        <dbReference type="Proteomes" id="UP000186364"/>
    </source>
</evidence>
<comment type="caution">
    <text evidence="4">The sequence shown here is derived from an EMBL/GenBank/DDBJ whole genome shotgun (WGS) entry which is preliminary data.</text>
</comment>
<keyword evidence="5" id="KW-1185">Reference proteome</keyword>
<dbReference type="InterPro" id="IPR036291">
    <property type="entry name" value="NAD(P)-bd_dom_sf"/>
</dbReference>
<dbReference type="InterPro" id="IPR002347">
    <property type="entry name" value="SDR_fam"/>
</dbReference>
<accession>A0A1Q9B241</accession>
<sequence>MSANDESRSEGKGLALVTGASTGIGYELAKCAAEAGYDLIVVADEPAIRQAADRLRAYGHTVEPIETDLATSEGVEALLAAIAAHNRPVDLLMANAGRGLGHGFVDQDLGEIRRVVETNVMGMLALVHPIAGAMRARSKGRILFTGSIAGFMPGSFQAVYNASKSFINSFSFALRDELKDTGVTVSCLMPGPTDTDFFERAHLEDTAVGQGKKDDPAMVARVGFDAMMAGEGDVVSGWKNKLQTAIASVTPSGVLASQHRKMAEPGSAG</sequence>
<protein>
    <submittedName>
        <fullName evidence="4">Oxidoreductase</fullName>
    </submittedName>
</protein>
<dbReference type="CDD" id="cd05233">
    <property type="entry name" value="SDR_c"/>
    <property type="match status" value="1"/>
</dbReference>
<dbReference type="PANTHER" id="PTHR44196:SF2">
    <property type="entry name" value="SHORT-CHAIN DEHYDROGENASE-RELATED"/>
    <property type="match status" value="1"/>
</dbReference>
<dbReference type="OrthoDB" id="9808814at2"/>
<dbReference type="SMART" id="SM00822">
    <property type="entry name" value="PKS_KR"/>
    <property type="match status" value="1"/>
</dbReference>
<dbReference type="PRINTS" id="PR00081">
    <property type="entry name" value="GDHRDH"/>
</dbReference>
<evidence type="ECO:0000256" key="1">
    <source>
        <dbReference type="ARBA" id="ARBA00006484"/>
    </source>
</evidence>
<feature type="domain" description="Ketoreductase" evidence="3">
    <location>
        <begin position="13"/>
        <end position="195"/>
    </location>
</feature>
<keyword evidence="2" id="KW-0560">Oxidoreductase</keyword>
<dbReference type="InterPro" id="IPR057326">
    <property type="entry name" value="KR_dom"/>
</dbReference>
<organism evidence="4 5">
    <name type="scientific">Xaviernesmea oryzae</name>
    <dbReference type="NCBI Taxonomy" id="464029"/>
    <lineage>
        <taxon>Bacteria</taxon>
        <taxon>Pseudomonadati</taxon>
        <taxon>Pseudomonadota</taxon>
        <taxon>Alphaproteobacteria</taxon>
        <taxon>Hyphomicrobiales</taxon>
        <taxon>Rhizobiaceae</taxon>
        <taxon>Rhizobium/Agrobacterium group</taxon>
        <taxon>Xaviernesmea</taxon>
    </lineage>
</organism>
<dbReference type="Gene3D" id="3.40.50.720">
    <property type="entry name" value="NAD(P)-binding Rossmann-like Domain"/>
    <property type="match status" value="1"/>
</dbReference>
<dbReference type="EMBL" id="MKIP01000028">
    <property type="protein sequence ID" value="OLP62079.1"/>
    <property type="molecule type" value="Genomic_DNA"/>
</dbReference>
<gene>
    <name evidence="4" type="ORF">BJF93_01095</name>
</gene>
<evidence type="ECO:0000259" key="3">
    <source>
        <dbReference type="SMART" id="SM00822"/>
    </source>
</evidence>
<comment type="similarity">
    <text evidence="1">Belongs to the short-chain dehydrogenases/reductases (SDR) family.</text>
</comment>
<evidence type="ECO:0000256" key="2">
    <source>
        <dbReference type="ARBA" id="ARBA00023002"/>
    </source>
</evidence>
<dbReference type="Proteomes" id="UP000186364">
    <property type="component" value="Unassembled WGS sequence"/>
</dbReference>
<dbReference type="InterPro" id="IPR020904">
    <property type="entry name" value="Sc_DH/Rdtase_CS"/>
</dbReference>
<dbReference type="RefSeq" id="WP_075625838.1">
    <property type="nucleotide sequence ID" value="NZ_FOAM01000014.1"/>
</dbReference>
<name>A0A1Q9B241_9HYPH</name>
<dbReference type="PROSITE" id="PS00061">
    <property type="entry name" value="ADH_SHORT"/>
    <property type="match status" value="1"/>
</dbReference>
<dbReference type="GO" id="GO:0016020">
    <property type="term" value="C:membrane"/>
    <property type="evidence" value="ECO:0007669"/>
    <property type="project" value="TreeGrafter"/>
</dbReference>
<evidence type="ECO:0000313" key="4">
    <source>
        <dbReference type="EMBL" id="OLP62079.1"/>
    </source>
</evidence>
<dbReference type="Pfam" id="PF00106">
    <property type="entry name" value="adh_short"/>
    <property type="match status" value="1"/>
</dbReference>
<proteinExistence type="inferred from homology"/>
<dbReference type="SUPFAM" id="SSF51735">
    <property type="entry name" value="NAD(P)-binding Rossmann-fold domains"/>
    <property type="match status" value="1"/>
</dbReference>
<reference evidence="4 5" key="1">
    <citation type="submission" date="2016-09" db="EMBL/GenBank/DDBJ databases">
        <title>Rhizobium sp. nov., a novel species isolated from the rice rhizosphere.</title>
        <authorList>
            <person name="Zhao J."/>
            <person name="Zhang X."/>
        </authorList>
    </citation>
    <scope>NUCLEOTIDE SEQUENCE [LARGE SCALE GENOMIC DNA]</scope>
    <source>
        <strain evidence="4 5">1.7048</strain>
    </source>
</reference>
<dbReference type="GO" id="GO:0016491">
    <property type="term" value="F:oxidoreductase activity"/>
    <property type="evidence" value="ECO:0007669"/>
    <property type="project" value="UniProtKB-KW"/>
</dbReference>